<keyword evidence="7 9" id="KW-0811">Translocation</keyword>
<keyword evidence="4 9" id="KW-0812">Transmembrane</keyword>
<sequence length="178" mass="19759">MFSSIGWSEIFFILVFAVIIVGPERLPSLVQDVRAAIFAARKAINNAKAELNGEFDGLKEEFEPLRGPITAAAEWGRLGPRAALTKALFDGDDSAWQDFDPRVTPPAHGQQKQQAQDPRQARPSQEVRPPQQGQQSAAPGFDYSQIYPELPIQQPATQQPATQQPETQRPEDPWKDVT</sequence>
<dbReference type="Gene3D" id="1.20.5.3310">
    <property type="match status" value="1"/>
</dbReference>
<dbReference type="InterPro" id="IPR018448">
    <property type="entry name" value="TatB"/>
</dbReference>
<keyword evidence="12" id="KW-1185">Reference proteome</keyword>
<evidence type="ECO:0000256" key="9">
    <source>
        <dbReference type="HAMAP-Rule" id="MF_00237"/>
    </source>
</evidence>
<evidence type="ECO:0000256" key="10">
    <source>
        <dbReference type="SAM" id="MobiDB-lite"/>
    </source>
</evidence>
<dbReference type="GO" id="GO:0008320">
    <property type="term" value="F:protein transmembrane transporter activity"/>
    <property type="evidence" value="ECO:0007669"/>
    <property type="project" value="UniProtKB-UniRule"/>
</dbReference>
<reference evidence="11 12" key="1">
    <citation type="submission" date="2020-11" db="EMBL/GenBank/DDBJ databases">
        <title>Corynebacterium sp. ZJ-599.</title>
        <authorList>
            <person name="Zhou J."/>
        </authorList>
    </citation>
    <scope>NUCLEOTIDE SEQUENCE [LARGE SCALE GENOMIC DNA]</scope>
    <source>
        <strain evidence="11 12">ZJ-599</strain>
    </source>
</reference>
<feature type="region of interest" description="Disordered" evidence="10">
    <location>
        <begin position="93"/>
        <end position="178"/>
    </location>
</feature>
<comment type="function">
    <text evidence="9">Part of the twin-arginine translocation (Tat) system that transports large folded proteins containing a characteristic twin-arginine motif in their signal peptide across membranes. Together with TatC, TatB is part of a receptor directly interacting with Tat signal peptides. TatB may form an oligomeric binding site that transiently accommodates folded Tat precursor proteins before their translocation.</text>
</comment>
<dbReference type="InterPro" id="IPR003369">
    <property type="entry name" value="TatA/B/E"/>
</dbReference>
<proteinExistence type="inferred from homology"/>
<evidence type="ECO:0000256" key="2">
    <source>
        <dbReference type="ARBA" id="ARBA00022448"/>
    </source>
</evidence>
<evidence type="ECO:0000256" key="8">
    <source>
        <dbReference type="ARBA" id="ARBA00023136"/>
    </source>
</evidence>
<evidence type="ECO:0000256" key="7">
    <source>
        <dbReference type="ARBA" id="ARBA00023010"/>
    </source>
</evidence>
<dbReference type="Pfam" id="PF02416">
    <property type="entry name" value="TatA_B_E"/>
    <property type="match status" value="1"/>
</dbReference>
<keyword evidence="6 9" id="KW-1133">Transmembrane helix</keyword>
<comment type="subcellular location">
    <subcellularLocation>
        <location evidence="9">Cell membrane</location>
        <topology evidence="9">Single-pass membrane protein</topology>
    </subcellularLocation>
    <subcellularLocation>
        <location evidence="1">Membrane</location>
        <topology evidence="1">Single-pass membrane protein</topology>
    </subcellularLocation>
</comment>
<name>A0A7T0PBX2_9CORY</name>
<keyword evidence="8 9" id="KW-0472">Membrane</keyword>
<evidence type="ECO:0000256" key="4">
    <source>
        <dbReference type="ARBA" id="ARBA00022692"/>
    </source>
</evidence>
<protein>
    <recommendedName>
        <fullName evidence="9">Sec-independent protein translocase protein TatB</fullName>
    </recommendedName>
</protein>
<dbReference type="Proteomes" id="UP000594681">
    <property type="component" value="Chromosome"/>
</dbReference>
<evidence type="ECO:0000256" key="3">
    <source>
        <dbReference type="ARBA" id="ARBA00022475"/>
    </source>
</evidence>
<organism evidence="11 12">
    <name type="scientific">Corynebacterium lizhenjunii</name>
    <dbReference type="NCBI Taxonomy" id="2709394"/>
    <lineage>
        <taxon>Bacteria</taxon>
        <taxon>Bacillati</taxon>
        <taxon>Actinomycetota</taxon>
        <taxon>Actinomycetes</taxon>
        <taxon>Mycobacteriales</taxon>
        <taxon>Corynebacteriaceae</taxon>
        <taxon>Corynebacterium</taxon>
    </lineage>
</organism>
<keyword evidence="2 9" id="KW-0813">Transport</keyword>
<dbReference type="KEGG" id="cliz:G7Y31_04380"/>
<gene>
    <name evidence="9" type="primary">tatB</name>
    <name evidence="11" type="ORF">G7Y31_04380</name>
</gene>
<accession>A0A7T0PBX2</accession>
<dbReference type="GO" id="GO:0043953">
    <property type="term" value="P:protein transport by the Tat complex"/>
    <property type="evidence" value="ECO:0007669"/>
    <property type="project" value="UniProtKB-UniRule"/>
</dbReference>
<dbReference type="AlphaFoldDB" id="A0A7T0PBX2"/>
<dbReference type="GO" id="GO:0033281">
    <property type="term" value="C:TAT protein transport complex"/>
    <property type="evidence" value="ECO:0007669"/>
    <property type="project" value="UniProtKB-UniRule"/>
</dbReference>
<dbReference type="EMBL" id="CP064954">
    <property type="protein sequence ID" value="QPK79935.1"/>
    <property type="molecule type" value="Genomic_DNA"/>
</dbReference>
<keyword evidence="3 9" id="KW-1003">Cell membrane</keyword>
<feature type="compositionally biased region" description="Basic and acidic residues" evidence="10">
    <location>
        <begin position="168"/>
        <end position="178"/>
    </location>
</feature>
<keyword evidence="5 9" id="KW-0653">Protein transport</keyword>
<evidence type="ECO:0000256" key="6">
    <source>
        <dbReference type="ARBA" id="ARBA00022989"/>
    </source>
</evidence>
<dbReference type="HAMAP" id="MF_00237">
    <property type="entry name" value="TatB"/>
    <property type="match status" value="1"/>
</dbReference>
<evidence type="ECO:0000313" key="12">
    <source>
        <dbReference type="Proteomes" id="UP000594681"/>
    </source>
</evidence>
<comment type="subunit">
    <text evidence="9">The Tat system comprises two distinct complexes: a TatABC complex, containing multiple copies of TatA, TatB and TatC subunits, and a separate TatA complex, containing only TatA subunits. Substrates initially bind to the TatABC complex, which probably triggers association of the separate TatA complex to form the active translocon.</text>
</comment>
<feature type="compositionally biased region" description="Low complexity" evidence="10">
    <location>
        <begin position="110"/>
        <end position="140"/>
    </location>
</feature>
<dbReference type="RefSeq" id="WP_165007530.1">
    <property type="nucleotide sequence ID" value="NZ_CP064954.1"/>
</dbReference>
<evidence type="ECO:0000256" key="5">
    <source>
        <dbReference type="ARBA" id="ARBA00022927"/>
    </source>
</evidence>
<evidence type="ECO:0000313" key="11">
    <source>
        <dbReference type="EMBL" id="QPK79935.1"/>
    </source>
</evidence>
<evidence type="ECO:0000256" key="1">
    <source>
        <dbReference type="ARBA" id="ARBA00004167"/>
    </source>
</evidence>
<feature type="compositionally biased region" description="Low complexity" evidence="10">
    <location>
        <begin position="153"/>
        <end position="167"/>
    </location>
</feature>
<comment type="similarity">
    <text evidence="9">Belongs to the TatB family.</text>
</comment>
<dbReference type="PRINTS" id="PR01506">
    <property type="entry name" value="TATBPROTEIN"/>
</dbReference>